<accession>A0A077NAL3</accession>
<dbReference type="AlphaFoldDB" id="A0A077NAL3"/>
<dbReference type="HOGENOM" id="CLU_216529_0_0_6"/>
<reference evidence="1" key="1">
    <citation type="submission" date="2013-07" db="EMBL/GenBank/DDBJ databases">
        <title>Sub-species coevolution in mutualistic symbiosis.</title>
        <authorList>
            <person name="Murfin K."/>
            <person name="Klassen J."/>
            <person name="Lee M."/>
            <person name="Forst S."/>
            <person name="Stock P."/>
            <person name="Goodrich-Blair H."/>
        </authorList>
    </citation>
    <scope>NUCLEOTIDE SEQUENCE [LARGE SCALE GENOMIC DNA]</scope>
    <source>
        <strain evidence="1">Puntauvense</strain>
    </source>
</reference>
<protein>
    <submittedName>
        <fullName evidence="1">Uncharacterized protein</fullName>
    </submittedName>
</protein>
<dbReference type="Proteomes" id="UP000028511">
    <property type="component" value="Unassembled WGS sequence"/>
</dbReference>
<comment type="caution">
    <text evidence="1">The sequence shown here is derived from an EMBL/GenBank/DDBJ whole genome shotgun (WGS) entry which is preliminary data.</text>
</comment>
<evidence type="ECO:0000313" key="2">
    <source>
        <dbReference type="Proteomes" id="UP000028511"/>
    </source>
</evidence>
<evidence type="ECO:0000313" key="1">
    <source>
        <dbReference type="EMBL" id="CDG95298.1"/>
    </source>
</evidence>
<organism evidence="1 2">
    <name type="scientific">Xenorhabdus bovienii str. puntauvense</name>
    <dbReference type="NCBI Taxonomy" id="1398201"/>
    <lineage>
        <taxon>Bacteria</taxon>
        <taxon>Pseudomonadati</taxon>
        <taxon>Pseudomonadota</taxon>
        <taxon>Gammaproteobacteria</taxon>
        <taxon>Enterobacterales</taxon>
        <taxon>Morganellaceae</taxon>
        <taxon>Xenorhabdus</taxon>
    </lineage>
</organism>
<dbReference type="EMBL" id="CBSW010000024">
    <property type="protein sequence ID" value="CDG95298.1"/>
    <property type="molecule type" value="Genomic_DNA"/>
</dbReference>
<sequence>MAGQFSQLNPTLQEKYAIKLALALFMLRLCTADYTYDTVTFNYFAVAA</sequence>
<name>A0A077NAL3_XENBV</name>
<proteinExistence type="predicted"/>
<gene>
    <name evidence="1" type="ORF">XBP1_120018</name>
</gene>